<gene>
    <name evidence="2" type="ORF">GMO_14290</name>
</gene>
<keyword evidence="3" id="KW-1185">Reference proteome</keyword>
<dbReference type="Proteomes" id="UP000004949">
    <property type="component" value="Unassembled WGS sequence"/>
</dbReference>
<evidence type="ECO:0000313" key="3">
    <source>
        <dbReference type="Proteomes" id="UP000004949"/>
    </source>
</evidence>
<evidence type="ECO:0000256" key="1">
    <source>
        <dbReference type="SAM" id="MobiDB-lite"/>
    </source>
</evidence>
<dbReference type="AlphaFoldDB" id="G6XIL9"/>
<dbReference type="EMBL" id="AGQV01000002">
    <property type="protein sequence ID" value="EHH68660.1"/>
    <property type="molecule type" value="Genomic_DNA"/>
</dbReference>
<comment type="caution">
    <text evidence="2">The sequence shown here is derived from an EMBL/GenBank/DDBJ whole genome shotgun (WGS) entry which is preliminary data.</text>
</comment>
<proteinExistence type="predicted"/>
<sequence length="40" mass="4372">MGIAGFSCFDENIEQPDRSTSPLTAAAFRKSPRPLDETSK</sequence>
<name>G6XIL9_9PROT</name>
<protein>
    <submittedName>
        <fullName evidence="2">Uncharacterized protein</fullName>
    </submittedName>
</protein>
<organism evidence="2 3">
    <name type="scientific">Gluconobacter morbifer G707</name>
    <dbReference type="NCBI Taxonomy" id="1088869"/>
    <lineage>
        <taxon>Bacteria</taxon>
        <taxon>Pseudomonadati</taxon>
        <taxon>Pseudomonadota</taxon>
        <taxon>Alphaproteobacteria</taxon>
        <taxon>Acetobacterales</taxon>
        <taxon>Acetobacteraceae</taxon>
        <taxon>Gluconobacter</taxon>
    </lineage>
</organism>
<dbReference type="STRING" id="1088869.GMO_14290"/>
<evidence type="ECO:0000313" key="2">
    <source>
        <dbReference type="EMBL" id="EHH68660.1"/>
    </source>
</evidence>
<accession>G6XIL9</accession>
<reference evidence="2 3" key="1">
    <citation type="submission" date="2011-10" db="EMBL/GenBank/DDBJ databases">
        <title>Genome sequence of Gluconobacter morbifer G707, isolated from Drosophila gut.</title>
        <authorList>
            <person name="Lee W.-J."/>
            <person name="Kim E.-K."/>
        </authorList>
    </citation>
    <scope>NUCLEOTIDE SEQUENCE [LARGE SCALE GENOMIC DNA]</scope>
    <source>
        <strain evidence="2 3">G707</strain>
    </source>
</reference>
<feature type="region of interest" description="Disordered" evidence="1">
    <location>
        <begin position="1"/>
        <end position="40"/>
    </location>
</feature>